<organism evidence="6 7">
    <name type="scientific">Rhodoplanes tepidamans</name>
    <name type="common">Rhodoplanes cryptolactis</name>
    <dbReference type="NCBI Taxonomy" id="200616"/>
    <lineage>
        <taxon>Bacteria</taxon>
        <taxon>Pseudomonadati</taxon>
        <taxon>Pseudomonadota</taxon>
        <taxon>Alphaproteobacteria</taxon>
        <taxon>Hyphomicrobiales</taxon>
        <taxon>Nitrobacteraceae</taxon>
        <taxon>Rhodoplanes</taxon>
    </lineage>
</organism>
<dbReference type="PROSITE" id="PS50075">
    <property type="entry name" value="CARRIER"/>
    <property type="match status" value="1"/>
</dbReference>
<dbReference type="RefSeq" id="WP_272777881.1">
    <property type="nucleotide sequence ID" value="NZ_JAQQLI010000022.1"/>
</dbReference>
<dbReference type="InterPro" id="IPR044894">
    <property type="entry name" value="TubC_N_sf"/>
</dbReference>
<dbReference type="CDD" id="cd19535">
    <property type="entry name" value="Cyc_NRPS"/>
    <property type="match status" value="1"/>
</dbReference>
<reference evidence="6" key="2">
    <citation type="submission" date="2023-02" db="EMBL/GenBank/DDBJ databases">
        <authorList>
            <person name="Rayyan A."/>
            <person name="Meyer T."/>
            <person name="Kyndt J.A."/>
        </authorList>
    </citation>
    <scope>NUCLEOTIDE SEQUENCE</scope>
    <source>
        <strain evidence="6">DSM 9987</strain>
    </source>
</reference>
<dbReference type="SMART" id="SM00823">
    <property type="entry name" value="PKS_PP"/>
    <property type="match status" value="1"/>
</dbReference>
<dbReference type="Gene3D" id="3.30.559.10">
    <property type="entry name" value="Chloramphenicol acetyltransferase-like domain"/>
    <property type="match status" value="1"/>
</dbReference>
<dbReference type="InterPro" id="IPR020845">
    <property type="entry name" value="AMP-binding_CS"/>
</dbReference>
<comment type="pathway">
    <text evidence="1">Siderophore biosynthesis.</text>
</comment>
<evidence type="ECO:0000259" key="5">
    <source>
        <dbReference type="PROSITE" id="PS50075"/>
    </source>
</evidence>
<dbReference type="Pfam" id="PF00550">
    <property type="entry name" value="PP-binding"/>
    <property type="match status" value="1"/>
</dbReference>
<dbReference type="Proteomes" id="UP001165652">
    <property type="component" value="Unassembled WGS sequence"/>
</dbReference>
<evidence type="ECO:0000256" key="2">
    <source>
        <dbReference type="ARBA" id="ARBA00022450"/>
    </source>
</evidence>
<dbReference type="InterPro" id="IPR010071">
    <property type="entry name" value="AA_adenyl_dom"/>
</dbReference>
<evidence type="ECO:0000256" key="3">
    <source>
        <dbReference type="ARBA" id="ARBA00022553"/>
    </source>
</evidence>
<dbReference type="Gene3D" id="1.10.10.1830">
    <property type="entry name" value="Non-ribosomal peptide synthase, adenylation domain"/>
    <property type="match status" value="1"/>
</dbReference>
<dbReference type="InterPro" id="IPR045851">
    <property type="entry name" value="AMP-bd_C_sf"/>
</dbReference>
<protein>
    <submittedName>
        <fullName evidence="6">Amino acid adenylation domain-containing protein</fullName>
    </submittedName>
</protein>
<dbReference type="InterPro" id="IPR009081">
    <property type="entry name" value="PP-bd_ACP"/>
</dbReference>
<dbReference type="InterPro" id="IPR001242">
    <property type="entry name" value="Condensation_dom"/>
</dbReference>
<comment type="caution">
    <text evidence="6">The sequence shown here is derived from an EMBL/GenBank/DDBJ whole genome shotgun (WGS) entry which is preliminary data.</text>
</comment>
<dbReference type="EMBL" id="JAQQLI010000022">
    <property type="protein sequence ID" value="MDC7787040.1"/>
    <property type="molecule type" value="Genomic_DNA"/>
</dbReference>
<dbReference type="NCBIfam" id="TIGR01733">
    <property type="entry name" value="AA-adenyl-dom"/>
    <property type="match status" value="1"/>
</dbReference>
<keyword evidence="4" id="KW-0436">Ligase</keyword>
<dbReference type="PROSITE" id="PS00455">
    <property type="entry name" value="AMP_BINDING"/>
    <property type="match status" value="1"/>
</dbReference>
<keyword evidence="7" id="KW-1185">Reference proteome</keyword>
<dbReference type="SUPFAM" id="SSF56801">
    <property type="entry name" value="Acetyl-CoA synthetase-like"/>
    <property type="match status" value="1"/>
</dbReference>
<dbReference type="Gene3D" id="3.30.559.30">
    <property type="entry name" value="Nonribosomal peptide synthetase, condensation domain"/>
    <property type="match status" value="1"/>
</dbReference>
<dbReference type="InterPro" id="IPR041464">
    <property type="entry name" value="TubC_N"/>
</dbReference>
<dbReference type="InterPro" id="IPR057737">
    <property type="entry name" value="Condensation_MtbB-like"/>
</dbReference>
<dbReference type="SUPFAM" id="SSF52777">
    <property type="entry name" value="CoA-dependent acyltransferases"/>
    <property type="match status" value="2"/>
</dbReference>
<dbReference type="Pfam" id="PF13193">
    <property type="entry name" value="AMP-binding_C"/>
    <property type="match status" value="1"/>
</dbReference>
<dbReference type="InterPro" id="IPR025110">
    <property type="entry name" value="AMP-bd_C"/>
</dbReference>
<reference evidence="6" key="1">
    <citation type="journal article" date="2023" name="Microbiol Resour">
        <title>Genome Sequences of Rhodoplanes serenus and Two Thermotolerant Strains, Rhodoplanes tepidamans and 'Rhodoplanes cryptolactis,' Further Refine the Genus.</title>
        <authorList>
            <person name="Rayyan A.A."/>
            <person name="Kyndt J.A."/>
        </authorList>
    </citation>
    <scope>NUCLEOTIDE SEQUENCE</scope>
    <source>
        <strain evidence="6">DSM 9987</strain>
    </source>
</reference>
<dbReference type="Gene3D" id="2.30.38.10">
    <property type="entry name" value="Luciferase, Domain 3"/>
    <property type="match status" value="1"/>
</dbReference>
<dbReference type="Gene3D" id="1.10.1200.10">
    <property type="entry name" value="ACP-like"/>
    <property type="match status" value="1"/>
</dbReference>
<name>A0ABT5JDC7_RHOTP</name>
<feature type="domain" description="Carrier" evidence="5">
    <location>
        <begin position="1035"/>
        <end position="1110"/>
    </location>
</feature>
<dbReference type="InterPro" id="IPR020806">
    <property type="entry name" value="PKS_PP-bd"/>
</dbReference>
<evidence type="ECO:0000313" key="6">
    <source>
        <dbReference type="EMBL" id="MDC7787040.1"/>
    </source>
</evidence>
<accession>A0ABT5JDC7</accession>
<dbReference type="SUPFAM" id="SSF47336">
    <property type="entry name" value="ACP-like"/>
    <property type="match status" value="1"/>
</dbReference>
<dbReference type="InterPro" id="IPR000873">
    <property type="entry name" value="AMP-dep_synth/lig_dom"/>
</dbReference>
<dbReference type="PANTHER" id="PTHR45527">
    <property type="entry name" value="NONRIBOSOMAL PEPTIDE SYNTHETASE"/>
    <property type="match status" value="1"/>
</dbReference>
<dbReference type="Pfam" id="PF18563">
    <property type="entry name" value="TubC_N"/>
    <property type="match status" value="1"/>
</dbReference>
<proteinExistence type="predicted"/>
<dbReference type="Gene3D" id="3.30.300.30">
    <property type="match status" value="1"/>
</dbReference>
<dbReference type="Gene3D" id="3.40.50.980">
    <property type="match status" value="2"/>
</dbReference>
<evidence type="ECO:0000256" key="1">
    <source>
        <dbReference type="ARBA" id="ARBA00004924"/>
    </source>
</evidence>
<keyword evidence="2" id="KW-0596">Phosphopantetheine</keyword>
<evidence type="ECO:0000313" key="7">
    <source>
        <dbReference type="Proteomes" id="UP001165652"/>
    </source>
</evidence>
<dbReference type="Pfam" id="PF00501">
    <property type="entry name" value="AMP-binding"/>
    <property type="match status" value="1"/>
</dbReference>
<evidence type="ECO:0000256" key="4">
    <source>
        <dbReference type="ARBA" id="ARBA00022598"/>
    </source>
</evidence>
<keyword evidence="3" id="KW-0597">Phosphoprotein</keyword>
<dbReference type="InterPro" id="IPR023213">
    <property type="entry name" value="CAT-like_dom_sf"/>
</dbReference>
<gene>
    <name evidence="6" type="ORF">PQJ73_15215</name>
</gene>
<dbReference type="Pfam" id="PF00668">
    <property type="entry name" value="Condensation"/>
    <property type="match status" value="1"/>
</dbReference>
<sequence>MSLSDLLDRLDARGIRLWVEDGQLRYQARAGALDAPLRAEIAARKPDLMARLATLAAAAVPPAAPASPIVPCPADRFRPFPQTPIQEAYRVGRSEAMALGGVAAHSYVELERSGVGVETVARCLDEVITRHDMLRVVMCEGGQQRVLETVPAYEIATTDLTGLSESDWAAALVAIRREMESCTRDPGTWPLFEIRATRRGDVVRLHVSVDLIALDAFSWQLFFQEWLDLVDGIVPPPAPTLLFRDVLLSGRDTGAARRAAARAYWRDALPALPPAPTLPPPAAGTPNRFRRFAGRLEAPRWAAFKATCRATGVTPSIALCTVFANVLSRWSRNEDVALDVTLFNRPPIHPEIERVLGEFTDVTFLGFCGIERPLADQMRDAGTALLEHIEHGAVDGVTLLRELARLRGDFGGALMPVVFTSMLMGDARAARPISWRQVYGLSQTPQVALDHQVIERDGAMLFNWDISAAGIDLNAVPPMLAAYEAALDRLACEPEAWTQPLPRTLPGAQRATRAAVRAEAGAARIPAGPDAGLDAPFWAGLDARAERPAVIWSGGTLTHGALAERALALAARLDAAGVAPGDRVAIRLAKGPLQAVAVLAVHALGAAYVPIAPDQPAARAAAMTAQARPAAVISSRDGAGDAFETGLPTVAVGLDDPLDIAPAARFARRPNGPDDLAYVLFTSGSTGVPKGVAMAHGAVRNTIDDMIARFGFGPDDRVLALSALDFDLSVYDLFAPLAAGGAVVMPDPDRTRDPDHWLALLAAHRVTVWNSVPTFLAMLLAAWRIDAAALAGLRLVLASGDWMPLDLAGRLRRLAPAARLIVLGGATEAAIWSNAQEVETVPPQWRAVPYGRPLRGQHYRVLDRAGADRPDLVCGELHIGGAGLALGYWDDAERTAAAFVRHPADGERLYRTGDLGRFWPDGTLEFLGRADTQVKIGGHRVELGEIEHALESHPAVARAVAAVQAGGAPMLVAHVVPRPGATVEPEALRAHVQGLLPRHMVPRLIGRLAAPPLTVNGKIDRRALPVLAAAAPSARPASQLERRIAAVLGRLLGRADIPPDENFFELGATSVLLVEAHGRLRDELGVALSVTDLFAHPTLASLNAALAHRAAEPRPDTPPA</sequence>
<dbReference type="InterPro" id="IPR036736">
    <property type="entry name" value="ACP-like_sf"/>
</dbReference>
<dbReference type="PANTHER" id="PTHR45527:SF10">
    <property type="entry name" value="PYOCHELIN SYNTHASE PCHF"/>
    <property type="match status" value="1"/>
</dbReference>